<sequence>MHDLSPDHASAESKGAGLAIDFGGKRIPLKWHRLRRKARDPLFGEAVLADGLKQGASMEVDLRLLRDGAFAVLHDDVLDRETNGTGPVAARTSEEIRALHYADDGAAGARRVLLADDLAERLAAAHPDALLQLDMKDDLAAVGKESVEGLAALFKVHQKNLIISGDSTDLTLALAERLPEMQRGLEPSFRLLDLYRAGRKDALAGQLLDELRGPIRPHLVYLWWELVLPVAAEGIDLIGICHDEGARVDAWTFNLANPEEGFSDGEWRGFSRLLELGADQISTDEAIATERAYMPRLGRTL</sequence>
<dbReference type="PANTHER" id="PTHR43805:SF1">
    <property type="entry name" value="GP-PDE DOMAIN-CONTAINING PROTEIN"/>
    <property type="match status" value="1"/>
</dbReference>
<dbReference type="Gene3D" id="3.20.20.190">
    <property type="entry name" value="Phosphatidylinositol (PI) phosphodiesterase"/>
    <property type="match status" value="1"/>
</dbReference>
<dbReference type="RefSeq" id="WP_260900286.1">
    <property type="nucleotide sequence ID" value="NZ_JAOCZP010000001.1"/>
</dbReference>
<accession>A0ABT2LI25</accession>
<evidence type="ECO:0000259" key="1">
    <source>
        <dbReference type="Pfam" id="PF03009"/>
    </source>
</evidence>
<feature type="domain" description="GP-PDE" evidence="1">
    <location>
        <begin position="51"/>
        <end position="285"/>
    </location>
</feature>
<dbReference type="Proteomes" id="UP001320831">
    <property type="component" value="Unassembled WGS sequence"/>
</dbReference>
<evidence type="ECO:0000313" key="2">
    <source>
        <dbReference type="EMBL" id="MCT7373944.1"/>
    </source>
</evidence>
<comment type="caution">
    <text evidence="2">The sequence shown here is derived from an EMBL/GenBank/DDBJ whole genome shotgun (WGS) entry which is preliminary data.</text>
</comment>
<keyword evidence="3" id="KW-1185">Reference proteome</keyword>
<proteinExistence type="predicted"/>
<organism evidence="2 3">
    <name type="scientific">Chelativorans salis</name>
    <dbReference type="NCBI Taxonomy" id="2978478"/>
    <lineage>
        <taxon>Bacteria</taxon>
        <taxon>Pseudomonadati</taxon>
        <taxon>Pseudomonadota</taxon>
        <taxon>Alphaproteobacteria</taxon>
        <taxon>Hyphomicrobiales</taxon>
        <taxon>Phyllobacteriaceae</taxon>
        <taxon>Chelativorans</taxon>
    </lineage>
</organism>
<reference evidence="2 3" key="1">
    <citation type="submission" date="2022-09" db="EMBL/GenBank/DDBJ databases">
        <title>Chelativorans salina sp. nov., a novel slightly halophilic bacterium isolated from a saline lake sediment enrichment.</title>
        <authorList>
            <person name="Gao L."/>
            <person name="Fang B.-Z."/>
            <person name="Li W.-J."/>
        </authorList>
    </citation>
    <scope>NUCLEOTIDE SEQUENCE [LARGE SCALE GENOMIC DNA]</scope>
    <source>
        <strain evidence="2 3">EGI FJ00035</strain>
    </source>
</reference>
<gene>
    <name evidence="2" type="ORF">N5A92_02675</name>
</gene>
<dbReference type="SUPFAM" id="SSF51695">
    <property type="entry name" value="PLC-like phosphodiesterases"/>
    <property type="match status" value="1"/>
</dbReference>
<dbReference type="Pfam" id="PF03009">
    <property type="entry name" value="GDPD"/>
    <property type="match status" value="1"/>
</dbReference>
<name>A0ABT2LI25_9HYPH</name>
<dbReference type="PANTHER" id="PTHR43805">
    <property type="entry name" value="GLYCEROPHOSPHORYL DIESTER PHOSPHODIESTERASE"/>
    <property type="match status" value="1"/>
</dbReference>
<dbReference type="InterPro" id="IPR030395">
    <property type="entry name" value="GP_PDE_dom"/>
</dbReference>
<dbReference type="EMBL" id="JAOCZP010000001">
    <property type="protein sequence ID" value="MCT7373944.1"/>
    <property type="molecule type" value="Genomic_DNA"/>
</dbReference>
<protein>
    <submittedName>
        <fullName evidence="2">Glycerophosphodiester phosphodiesterase family protein</fullName>
    </submittedName>
</protein>
<evidence type="ECO:0000313" key="3">
    <source>
        <dbReference type="Proteomes" id="UP001320831"/>
    </source>
</evidence>
<dbReference type="InterPro" id="IPR017946">
    <property type="entry name" value="PLC-like_Pdiesterase_TIM-brl"/>
</dbReference>